<name>A0ABV3APR8_9ACTN</name>
<sequence length="246" mass="27365">MDPRFRFVRDDHIPQATRRLMDETFVTFQGADRSFAREFQTGGFSPRVLELALFAALQEQGHVLERPGGAPDFLIGGPHPVAVEATTSNPAQSTPAADLDPPKGSHPLVPKDLEDAENEFVLQCAKALRRKLEKRDAQGRSYWEQPHTQDRPFVIALESFHHLSALFHTVAPLASYLYGRRDVATRDEHSTLVLTSEEITEHRHKDTVIPSGLFTRPEAAHLSAVVFSNSATVGHVRWSGVSTATR</sequence>
<organism evidence="2 3">
    <name type="scientific">Streptomyces flaveolus</name>
    <dbReference type="NCBI Taxonomy" id="67297"/>
    <lineage>
        <taxon>Bacteria</taxon>
        <taxon>Bacillati</taxon>
        <taxon>Actinomycetota</taxon>
        <taxon>Actinomycetes</taxon>
        <taxon>Kitasatosporales</taxon>
        <taxon>Streptomycetaceae</taxon>
        <taxon>Streptomyces</taxon>
    </lineage>
</organism>
<protein>
    <submittedName>
        <fullName evidence="2">Uncharacterized protein</fullName>
    </submittedName>
</protein>
<feature type="compositionally biased region" description="Polar residues" evidence="1">
    <location>
        <begin position="85"/>
        <end position="95"/>
    </location>
</feature>
<proteinExistence type="predicted"/>
<keyword evidence="3" id="KW-1185">Reference proteome</keyword>
<dbReference type="EMBL" id="JBFAEG010000064">
    <property type="protein sequence ID" value="MEU5713938.1"/>
    <property type="molecule type" value="Genomic_DNA"/>
</dbReference>
<evidence type="ECO:0000313" key="2">
    <source>
        <dbReference type="EMBL" id="MEU5713938.1"/>
    </source>
</evidence>
<comment type="caution">
    <text evidence="2">The sequence shown here is derived from an EMBL/GenBank/DDBJ whole genome shotgun (WGS) entry which is preliminary data.</text>
</comment>
<reference evidence="2 3" key="1">
    <citation type="submission" date="2024-06" db="EMBL/GenBank/DDBJ databases">
        <title>The Natural Products Discovery Center: Release of the First 8490 Sequenced Strains for Exploring Actinobacteria Biosynthetic Diversity.</title>
        <authorList>
            <person name="Kalkreuter E."/>
            <person name="Kautsar S.A."/>
            <person name="Yang D."/>
            <person name="Bader C.D."/>
            <person name="Teijaro C.N."/>
            <person name="Fluegel L."/>
            <person name="Davis C.M."/>
            <person name="Simpson J.R."/>
            <person name="Lauterbach L."/>
            <person name="Steele A.D."/>
            <person name="Gui C."/>
            <person name="Meng S."/>
            <person name="Li G."/>
            <person name="Viehrig K."/>
            <person name="Ye F."/>
            <person name="Su P."/>
            <person name="Kiefer A.F."/>
            <person name="Nichols A."/>
            <person name="Cepeda A.J."/>
            <person name="Yan W."/>
            <person name="Fan B."/>
            <person name="Jiang Y."/>
            <person name="Adhikari A."/>
            <person name="Zheng C.-J."/>
            <person name="Schuster L."/>
            <person name="Cowan T.M."/>
            <person name="Smanski M.J."/>
            <person name="Chevrette M.G."/>
            <person name="De Carvalho L.P.S."/>
            <person name="Shen B."/>
        </authorList>
    </citation>
    <scope>NUCLEOTIDE SEQUENCE [LARGE SCALE GENOMIC DNA]</scope>
    <source>
        <strain evidence="2 3">NPDC020594</strain>
    </source>
</reference>
<evidence type="ECO:0000256" key="1">
    <source>
        <dbReference type="SAM" id="MobiDB-lite"/>
    </source>
</evidence>
<evidence type="ECO:0000313" key="3">
    <source>
        <dbReference type="Proteomes" id="UP001551011"/>
    </source>
</evidence>
<dbReference type="RefSeq" id="WP_158712629.1">
    <property type="nucleotide sequence ID" value="NZ_JBEXDP010000095.1"/>
</dbReference>
<feature type="region of interest" description="Disordered" evidence="1">
    <location>
        <begin position="83"/>
        <end position="105"/>
    </location>
</feature>
<dbReference type="Proteomes" id="UP001551011">
    <property type="component" value="Unassembled WGS sequence"/>
</dbReference>
<gene>
    <name evidence="2" type="ORF">AB0H04_45365</name>
</gene>
<accession>A0ABV3APR8</accession>